<comment type="caution">
    <text evidence="1">The sequence shown here is derived from an EMBL/GenBank/DDBJ whole genome shotgun (WGS) entry which is preliminary data.</text>
</comment>
<proteinExistence type="predicted"/>
<gene>
    <name evidence="1" type="ORF">BTUL_0420g00020</name>
</gene>
<dbReference type="AlphaFoldDB" id="A0A4Z1E6T6"/>
<reference evidence="1 2" key="1">
    <citation type="submission" date="2017-12" db="EMBL/GenBank/DDBJ databases">
        <title>Comparative genomics of Botrytis spp.</title>
        <authorList>
            <person name="Valero-Jimenez C.A."/>
            <person name="Tapia P."/>
            <person name="Veloso J."/>
            <person name="Silva-Moreno E."/>
            <person name="Staats M."/>
            <person name="Valdes J.H."/>
            <person name="Van Kan J.A.L."/>
        </authorList>
    </citation>
    <scope>NUCLEOTIDE SEQUENCE [LARGE SCALE GENOMIC DNA]</scope>
    <source>
        <strain evidence="1 2">Bt9001</strain>
    </source>
</reference>
<evidence type="ECO:0000313" key="2">
    <source>
        <dbReference type="Proteomes" id="UP000297777"/>
    </source>
</evidence>
<dbReference type="Proteomes" id="UP000297777">
    <property type="component" value="Unassembled WGS sequence"/>
</dbReference>
<keyword evidence="2" id="KW-1185">Reference proteome</keyword>
<evidence type="ECO:0000313" key="1">
    <source>
        <dbReference type="EMBL" id="TGO06879.1"/>
    </source>
</evidence>
<sequence>MHPLRLKGLFARRFWIPPPTYQNPLNEVCVACRNPDDPDMKLSRSNFLLGEARVKYDEEVGAGQKDSVQSSDLRDI</sequence>
<accession>A0A4Z1E6T6</accession>
<dbReference type="EMBL" id="PQXH01000417">
    <property type="protein sequence ID" value="TGO06879.1"/>
    <property type="molecule type" value="Genomic_DNA"/>
</dbReference>
<name>A0A4Z1E6T6_9HELO</name>
<organism evidence="1 2">
    <name type="scientific">Botrytis tulipae</name>
    <dbReference type="NCBI Taxonomy" id="87230"/>
    <lineage>
        <taxon>Eukaryota</taxon>
        <taxon>Fungi</taxon>
        <taxon>Dikarya</taxon>
        <taxon>Ascomycota</taxon>
        <taxon>Pezizomycotina</taxon>
        <taxon>Leotiomycetes</taxon>
        <taxon>Helotiales</taxon>
        <taxon>Sclerotiniaceae</taxon>
        <taxon>Botrytis</taxon>
    </lineage>
</organism>
<protein>
    <submittedName>
        <fullName evidence="1">Uncharacterized protein</fullName>
    </submittedName>
</protein>